<feature type="domain" description="AB hydrolase-1" evidence="2">
    <location>
        <begin position="236"/>
        <end position="477"/>
    </location>
</feature>
<dbReference type="Gene3D" id="3.40.50.1820">
    <property type="entry name" value="alpha/beta hydrolase"/>
    <property type="match status" value="1"/>
</dbReference>
<dbReference type="PANTHER" id="PTHR34846">
    <property type="entry name" value="4-CARBOXYMUCONOLACTONE DECARBOXYLASE FAMILY PROTEIN (AFU_ORTHOLOGUE AFUA_6G11590)"/>
    <property type="match status" value="1"/>
</dbReference>
<proteinExistence type="predicted"/>
<evidence type="ECO:0000259" key="1">
    <source>
        <dbReference type="Pfam" id="PF02627"/>
    </source>
</evidence>
<dbReference type="InterPro" id="IPR029032">
    <property type="entry name" value="AhpD-like"/>
</dbReference>
<feature type="domain" description="Carboxymuconolactone decarboxylase-like" evidence="1">
    <location>
        <begin position="43"/>
        <end position="127"/>
    </location>
</feature>
<dbReference type="InterPro" id="IPR003779">
    <property type="entry name" value="CMD-like"/>
</dbReference>
<dbReference type="InterPro" id="IPR000073">
    <property type="entry name" value="AB_hydrolase_1"/>
</dbReference>
<evidence type="ECO:0000313" key="4">
    <source>
        <dbReference type="Proteomes" id="UP000054144"/>
    </source>
</evidence>
<gene>
    <name evidence="3" type="ORF">FISHEDRAFT_46831</name>
</gene>
<sequence length="485" mass="52025">MPPSRWISGRYPEPGASAIGDAIRQRRGDRGLTPLDGALLHVPPVAEGWNSLLGAIRTKGKLRGDMRELMILRVAACNRAAYEWIHHEHVARSEGLTIPQLRAIRDISTEPAAGVFSPLQAAALKFAHASTQDIVVPPEVASALKAALADEEEMSQDLFVESAAVVSTYNMVSRFLVSVDVSGASEDPVPWPYERREHRVPIAGLEERFIHAITLIVDPAAPWIAFANSLLTDLTMWDRVTPYLTAPVEGAPHGYNVLLHSARGHGQTAITPGRLTIPQLARDIDTILTYLNIPRVHSVIGVSQGGAAALSFGVQFPHRTGTVVACDTGPCTPKGNRTAWAERIAIAKKDGMSALADITLPRWFPPGSPCAPHTGTRKARAAWLSDMIRTTTIPGFVLGASALMDYDLFEASEENGGKGLLDISVPALLIAGSLDGGGKVAASMEALSEKLGSKARLATIPDAGHLPMVDQTERFWEALRPFLGS</sequence>
<dbReference type="Pfam" id="PF02627">
    <property type="entry name" value="CMD"/>
    <property type="match status" value="1"/>
</dbReference>
<organism evidence="3 4">
    <name type="scientific">Fistulina hepatica ATCC 64428</name>
    <dbReference type="NCBI Taxonomy" id="1128425"/>
    <lineage>
        <taxon>Eukaryota</taxon>
        <taxon>Fungi</taxon>
        <taxon>Dikarya</taxon>
        <taxon>Basidiomycota</taxon>
        <taxon>Agaricomycotina</taxon>
        <taxon>Agaricomycetes</taxon>
        <taxon>Agaricomycetidae</taxon>
        <taxon>Agaricales</taxon>
        <taxon>Fistulinaceae</taxon>
        <taxon>Fistulina</taxon>
    </lineage>
</organism>
<dbReference type="InterPro" id="IPR029058">
    <property type="entry name" value="AB_hydrolase_fold"/>
</dbReference>
<dbReference type="AlphaFoldDB" id="A0A0D7A774"/>
<keyword evidence="3" id="KW-0378">Hydrolase</keyword>
<dbReference type="Gene3D" id="1.20.1290.10">
    <property type="entry name" value="AhpD-like"/>
    <property type="match status" value="1"/>
</dbReference>
<dbReference type="EMBL" id="KN882025">
    <property type="protein sequence ID" value="KIY46668.1"/>
    <property type="molecule type" value="Genomic_DNA"/>
</dbReference>
<dbReference type="Proteomes" id="UP000054144">
    <property type="component" value="Unassembled WGS sequence"/>
</dbReference>
<keyword evidence="4" id="KW-1185">Reference proteome</keyword>
<evidence type="ECO:0000313" key="3">
    <source>
        <dbReference type="EMBL" id="KIY46668.1"/>
    </source>
</evidence>
<dbReference type="GO" id="GO:0051920">
    <property type="term" value="F:peroxiredoxin activity"/>
    <property type="evidence" value="ECO:0007669"/>
    <property type="project" value="InterPro"/>
</dbReference>
<accession>A0A0D7A774</accession>
<protein>
    <submittedName>
        <fullName evidence="3">Alpha/beta-hydrolase</fullName>
    </submittedName>
</protein>
<dbReference type="SUPFAM" id="SSF53474">
    <property type="entry name" value="alpha/beta-Hydrolases"/>
    <property type="match status" value="1"/>
</dbReference>
<dbReference type="PANTHER" id="PTHR34846:SF11">
    <property type="entry name" value="4-CARBOXYMUCONOLACTONE DECARBOXYLASE FAMILY PROTEIN (AFU_ORTHOLOGUE AFUA_6G11590)"/>
    <property type="match status" value="1"/>
</dbReference>
<dbReference type="OrthoDB" id="9998495at2759"/>
<reference evidence="3 4" key="1">
    <citation type="journal article" date="2015" name="Fungal Genet. Biol.">
        <title>Evolution of novel wood decay mechanisms in Agaricales revealed by the genome sequences of Fistulina hepatica and Cylindrobasidium torrendii.</title>
        <authorList>
            <person name="Floudas D."/>
            <person name="Held B.W."/>
            <person name="Riley R."/>
            <person name="Nagy L.G."/>
            <person name="Koehler G."/>
            <person name="Ransdell A.S."/>
            <person name="Younus H."/>
            <person name="Chow J."/>
            <person name="Chiniquy J."/>
            <person name="Lipzen A."/>
            <person name="Tritt A."/>
            <person name="Sun H."/>
            <person name="Haridas S."/>
            <person name="LaButti K."/>
            <person name="Ohm R.A."/>
            <person name="Kues U."/>
            <person name="Blanchette R.A."/>
            <person name="Grigoriev I.V."/>
            <person name="Minto R.E."/>
            <person name="Hibbett D.S."/>
        </authorList>
    </citation>
    <scope>NUCLEOTIDE SEQUENCE [LARGE SCALE GENOMIC DNA]</scope>
    <source>
        <strain evidence="3 4">ATCC 64428</strain>
    </source>
</reference>
<evidence type="ECO:0000259" key="2">
    <source>
        <dbReference type="Pfam" id="PF12697"/>
    </source>
</evidence>
<dbReference type="Pfam" id="PF12697">
    <property type="entry name" value="Abhydrolase_6"/>
    <property type="match status" value="1"/>
</dbReference>
<dbReference type="SUPFAM" id="SSF69118">
    <property type="entry name" value="AhpD-like"/>
    <property type="match status" value="1"/>
</dbReference>
<dbReference type="GO" id="GO:0016787">
    <property type="term" value="F:hydrolase activity"/>
    <property type="evidence" value="ECO:0007669"/>
    <property type="project" value="UniProtKB-KW"/>
</dbReference>
<name>A0A0D7A774_9AGAR</name>